<organism evidence="9">
    <name type="scientific">Salmonella enterica subsp. enterica serovar Lattenkamp</name>
    <dbReference type="NCBI Taxonomy" id="2564671"/>
    <lineage>
        <taxon>Bacteria</taxon>
        <taxon>Pseudomonadati</taxon>
        <taxon>Pseudomonadota</taxon>
        <taxon>Gammaproteobacteria</taxon>
        <taxon>Enterobacterales</taxon>
        <taxon>Enterobacteriaceae</taxon>
        <taxon>Salmonella</taxon>
    </lineage>
</organism>
<evidence type="ECO:0000313" key="10">
    <source>
        <dbReference type="EMBL" id="HAE6197124.1"/>
    </source>
</evidence>
<evidence type="ECO:0000256" key="2">
    <source>
        <dbReference type="ARBA" id="ARBA00022741"/>
    </source>
</evidence>
<reference evidence="9" key="2">
    <citation type="submission" date="2018-06" db="EMBL/GenBank/DDBJ databases">
        <authorList>
            <person name="Ashton P.M."/>
            <person name="Dallman T."/>
            <person name="Nair S."/>
            <person name="De Pinna E."/>
            <person name="Peters T."/>
            <person name="Grant K."/>
        </authorList>
    </citation>
    <scope>NUCLEOTIDE SEQUENCE [LARGE SCALE GENOMIC DNA]</scope>
    <source>
        <strain evidence="9">149361</strain>
    </source>
</reference>
<proteinExistence type="inferred from homology"/>
<dbReference type="GO" id="GO:0005524">
    <property type="term" value="F:ATP binding"/>
    <property type="evidence" value="ECO:0007669"/>
    <property type="project" value="UniProtKB-KW"/>
</dbReference>
<dbReference type="AlphaFoldDB" id="A0A5W2M2U9"/>
<dbReference type="SMART" id="SM00487">
    <property type="entry name" value="DEXDc"/>
    <property type="match status" value="1"/>
</dbReference>
<feature type="domain" description="Helicase ATP-binding" evidence="8">
    <location>
        <begin position="4"/>
        <end position="265"/>
    </location>
</feature>
<dbReference type="GO" id="GO:0003676">
    <property type="term" value="F:nucleic acid binding"/>
    <property type="evidence" value="ECO:0007669"/>
    <property type="project" value="InterPro"/>
</dbReference>
<dbReference type="InterPro" id="IPR014001">
    <property type="entry name" value="Helicase_ATP-bd"/>
</dbReference>
<gene>
    <name evidence="9" type="ORF">DPK62_25365</name>
    <name evidence="10" type="ORF">G4I95_004415</name>
</gene>
<comment type="caution">
    <text evidence="9">The sequence shown here is derived from an EMBL/GenBank/DDBJ whole genome shotgun (WGS) entry which is preliminary data.</text>
</comment>
<dbReference type="PANTHER" id="PTHR11472">
    <property type="entry name" value="DNA REPAIR DEAD HELICASE RAD3/XP-D SUBFAMILY MEMBER"/>
    <property type="match status" value="1"/>
</dbReference>
<dbReference type="SMART" id="SM00491">
    <property type="entry name" value="HELICc2"/>
    <property type="match status" value="1"/>
</dbReference>
<comment type="cofactor">
    <cofactor evidence="1">
        <name>[4Fe-4S] cluster</name>
        <dbReference type="ChEBI" id="CHEBI:49883"/>
    </cofactor>
</comment>
<comment type="similarity">
    <text evidence="5">Belongs to the helicase family. DinG subfamily.</text>
</comment>
<keyword evidence="4" id="KW-0067">ATP-binding</keyword>
<dbReference type="InterPro" id="IPR045028">
    <property type="entry name" value="DinG/Rad3-like"/>
</dbReference>
<dbReference type="InterPro" id="IPR014013">
    <property type="entry name" value="Helic_SF1/SF2_ATP-bd_DinG/Rad3"/>
</dbReference>
<dbReference type="EMBL" id="AAHIJD010000082">
    <property type="protein sequence ID" value="EBW4471824.1"/>
    <property type="molecule type" value="Genomic_DNA"/>
</dbReference>
<dbReference type="Pfam" id="PF13307">
    <property type="entry name" value="Helicase_C_2"/>
    <property type="match status" value="1"/>
</dbReference>
<reference evidence="10" key="3">
    <citation type="submission" date="2018-07" db="EMBL/GenBank/DDBJ databases">
        <authorList>
            <consortium name="NCBI Pathogen Detection Project"/>
        </authorList>
    </citation>
    <scope>NUCLEOTIDE SEQUENCE</scope>
    <source>
        <strain evidence="10">10-8458</strain>
    </source>
</reference>
<evidence type="ECO:0000256" key="5">
    <source>
        <dbReference type="ARBA" id="ARBA00038058"/>
    </source>
</evidence>
<dbReference type="PROSITE" id="PS51193">
    <property type="entry name" value="HELICASE_ATP_BIND_2"/>
    <property type="match status" value="1"/>
</dbReference>
<dbReference type="InterPro" id="IPR027417">
    <property type="entry name" value="P-loop_NTPase"/>
</dbReference>
<sequence length="627" mass="69761">MNLSDLFARAGLKMRDIQQEYASAVYAGLGATGRVALLSADTGVGKTLGYLAAALCIIKHNPEARFVIATSTHALMNQIMNHDRLVVSRMADIAGIPGVTFSRLLGKANYVSPEKVRKIIRAYPASRVDELNMLEELGRWRRPLVAFEEEYGALPAGVTPEMVTYSLWDKMSAIHDTYQEAIKARFVVTSHAMVIIDSFSNHAVLGDKANRYLIIDEADAFADMTERWQHRRLNLRTLQHSLEQYLTPKKSKMLAAVVDKIRDAAGTHRFLSNRDTTEIYKDAIAELVFIGDSIKDEETKKSFTAALFSWDPALLSGGHTGVGVSRIRKEPSLIRINPFVGRNIGAYTAQWKSTLLTSATLSITSEPSRGMEWITGALGLKEELISLRDIFTPESYGDMALTIAGGGFAEIFSSAKVQHLSETWLAQVVTVIKNASTNGPVVVLTASHDESHEIARRLRDVGMPVYQQKAGQLVSELVKQYAENPGILISAGAWTGLNLRNADGSQMFQDLIITRMKFAPPDRDGAESYQQYLHQLGYETTVQSITRSNYVNQLQKVVRAGKQAVGRGIRSENDRVRLTILDPRFPEPKEQSSKYRALENIIPVRFRRVYRHCTILSPADVEEDLVC</sequence>
<keyword evidence="3" id="KW-0378">Hydrolase</keyword>
<dbReference type="Gene3D" id="3.40.50.300">
    <property type="entry name" value="P-loop containing nucleotide triphosphate hydrolases"/>
    <property type="match status" value="2"/>
</dbReference>
<keyword evidence="2" id="KW-0547">Nucleotide-binding</keyword>
<dbReference type="GO" id="GO:0006139">
    <property type="term" value="P:nucleobase-containing compound metabolic process"/>
    <property type="evidence" value="ECO:0007669"/>
    <property type="project" value="InterPro"/>
</dbReference>
<dbReference type="GO" id="GO:0043139">
    <property type="term" value="F:5'-3' DNA helicase activity"/>
    <property type="evidence" value="ECO:0007669"/>
    <property type="project" value="UniProtKB-EC"/>
</dbReference>
<dbReference type="InterPro" id="IPR011545">
    <property type="entry name" value="DEAD/DEAH_box_helicase_dom"/>
</dbReference>
<evidence type="ECO:0000256" key="4">
    <source>
        <dbReference type="ARBA" id="ARBA00022840"/>
    </source>
</evidence>
<dbReference type="SUPFAM" id="SSF52540">
    <property type="entry name" value="P-loop containing nucleoside triphosphate hydrolases"/>
    <property type="match status" value="1"/>
</dbReference>
<dbReference type="EC" id="5.6.2.3" evidence="6"/>
<dbReference type="EMBL" id="DAASNA010000024">
    <property type="protein sequence ID" value="HAE6197124.1"/>
    <property type="molecule type" value="Genomic_DNA"/>
</dbReference>
<keyword evidence="9" id="KW-0347">Helicase</keyword>
<comment type="catalytic activity">
    <reaction evidence="7">
        <text>ATP + H2O = ADP + phosphate + H(+)</text>
        <dbReference type="Rhea" id="RHEA:13065"/>
        <dbReference type="ChEBI" id="CHEBI:15377"/>
        <dbReference type="ChEBI" id="CHEBI:15378"/>
        <dbReference type="ChEBI" id="CHEBI:30616"/>
        <dbReference type="ChEBI" id="CHEBI:43474"/>
        <dbReference type="ChEBI" id="CHEBI:456216"/>
        <dbReference type="EC" id="5.6.2.3"/>
    </reaction>
</comment>
<dbReference type="Proteomes" id="UP000839639">
    <property type="component" value="Unassembled WGS sequence"/>
</dbReference>
<accession>A0A5W2M2U9</accession>
<evidence type="ECO:0000259" key="8">
    <source>
        <dbReference type="PROSITE" id="PS51193"/>
    </source>
</evidence>
<evidence type="ECO:0000256" key="7">
    <source>
        <dbReference type="ARBA" id="ARBA00048954"/>
    </source>
</evidence>
<dbReference type="Pfam" id="PF00270">
    <property type="entry name" value="DEAD"/>
    <property type="match status" value="1"/>
</dbReference>
<evidence type="ECO:0000256" key="1">
    <source>
        <dbReference type="ARBA" id="ARBA00001966"/>
    </source>
</evidence>
<name>A0A5W2M2U9_SALET</name>
<evidence type="ECO:0000313" key="9">
    <source>
        <dbReference type="EMBL" id="EBW4471824.1"/>
    </source>
</evidence>
<dbReference type="PANTHER" id="PTHR11472:SF34">
    <property type="entry name" value="REGULATOR OF TELOMERE ELONGATION HELICASE 1"/>
    <property type="match status" value="1"/>
</dbReference>
<evidence type="ECO:0000256" key="3">
    <source>
        <dbReference type="ARBA" id="ARBA00022801"/>
    </source>
</evidence>
<dbReference type="GO" id="GO:0016818">
    <property type="term" value="F:hydrolase activity, acting on acid anhydrides, in phosphorus-containing anhydrides"/>
    <property type="evidence" value="ECO:0007669"/>
    <property type="project" value="InterPro"/>
</dbReference>
<evidence type="ECO:0000256" key="6">
    <source>
        <dbReference type="ARBA" id="ARBA00044969"/>
    </source>
</evidence>
<reference evidence="10" key="1">
    <citation type="journal article" date="2018" name="Genome Biol.">
        <title>SKESA: strategic k-mer extension for scrupulous assemblies.</title>
        <authorList>
            <person name="Souvorov A."/>
            <person name="Agarwala R."/>
            <person name="Lipman D.J."/>
        </authorList>
    </citation>
    <scope>NUCLEOTIDE SEQUENCE</scope>
    <source>
        <strain evidence="10">10-8458</strain>
    </source>
</reference>
<protein>
    <recommendedName>
        <fullName evidence="6">DNA 5'-3' helicase</fullName>
        <ecNumber evidence="6">5.6.2.3</ecNumber>
    </recommendedName>
</protein>
<dbReference type="InterPro" id="IPR006555">
    <property type="entry name" value="ATP-dep_Helicase_C"/>
</dbReference>